<gene>
    <name evidence="2" type="ORF">Dalk_0001_AVC</name>
</gene>
<dbReference type="EMBL" id="CP001322">
    <property type="protein sequence ID" value="AEB80269.1"/>
    <property type="molecule type" value="Genomic_DNA"/>
</dbReference>
<evidence type="ECO:0000313" key="3">
    <source>
        <dbReference type="Proteomes" id="UP000000739"/>
    </source>
</evidence>
<dbReference type="Gene3D" id="3.30.2210.10">
    <property type="entry name" value="Integron cassette protein superfamily"/>
    <property type="match status" value="1"/>
</dbReference>
<proteinExistence type="predicted"/>
<dbReference type="Proteomes" id="UP000000739">
    <property type="component" value="Chromosome"/>
</dbReference>
<evidence type="ECO:0000259" key="1">
    <source>
        <dbReference type="Pfam" id="PF21648"/>
    </source>
</evidence>
<keyword evidence="3" id="KW-1185">Reference proteome</keyword>
<reference evidence="2 3" key="1">
    <citation type="journal article" date="2012" name="Environ. Microbiol.">
        <title>The genome sequence of Desulfatibacillum alkenivorans AK-01: a blueprint for anaerobic alkane oxidation.</title>
        <authorList>
            <person name="Callaghan A.V."/>
            <person name="Morris B.E."/>
            <person name="Pereira I.A."/>
            <person name="McInerney M.J."/>
            <person name="Austin R.N."/>
            <person name="Groves J.T."/>
            <person name="Kukor J.J."/>
            <person name="Suflita J.M."/>
            <person name="Young L.Y."/>
            <person name="Zylstra G.J."/>
            <person name="Wawrik B."/>
        </authorList>
    </citation>
    <scope>NUCLEOTIDE SEQUENCE [LARGE SCALE GENOMIC DNA]</scope>
    <source>
        <strain evidence="2 3">AK-01</strain>
    </source>
</reference>
<protein>
    <recommendedName>
        <fullName evidence="1">Integron cassette protein domain-containing protein</fullName>
    </recommendedName>
</protein>
<dbReference type="InterPro" id="IPR048474">
    <property type="entry name" value="M1E1E6-like_sf"/>
</dbReference>
<dbReference type="RefSeq" id="WP_043807311.1">
    <property type="nucleotide sequence ID" value="NC_011768.1"/>
</dbReference>
<dbReference type="InterPro" id="IPR048473">
    <property type="entry name" value="M1E1E6-like"/>
</dbReference>
<accession>F3ZV42</accession>
<evidence type="ECO:0000313" key="2">
    <source>
        <dbReference type="EMBL" id="AEB80269.1"/>
    </source>
</evidence>
<name>F3ZV42_DESAL</name>
<dbReference type="KEGG" id="dal:Dalk_0001_AVC"/>
<dbReference type="AlphaFoldDB" id="F3ZV42"/>
<dbReference type="HOGENOM" id="CLU_2068184_0_0_7"/>
<dbReference type="Pfam" id="PF21648">
    <property type="entry name" value="M1E1E6-like"/>
    <property type="match status" value="1"/>
</dbReference>
<organism evidence="2 3">
    <name type="scientific">Desulfatibacillum aliphaticivorans</name>
    <dbReference type="NCBI Taxonomy" id="218208"/>
    <lineage>
        <taxon>Bacteria</taxon>
        <taxon>Pseudomonadati</taxon>
        <taxon>Thermodesulfobacteriota</taxon>
        <taxon>Desulfobacteria</taxon>
        <taxon>Desulfobacterales</taxon>
        <taxon>Desulfatibacillaceae</taxon>
        <taxon>Desulfatibacillum</taxon>
    </lineage>
</organism>
<sequence length="125" mass="14614">MAERTEFQVLLFSPRWGRDDTYNLQFSREKMQIDGPKSAECTWVEDGDPVWTGYQIGQGNPLVNIMKNDHIYPPSVFVSALEWAWSEWRNTGLNEDIVQEVKGLFEWVNQITMSKPSSAFWSKFF</sequence>
<feature type="domain" description="Integron cassette protein" evidence="1">
    <location>
        <begin position="6"/>
        <end position="112"/>
    </location>
</feature>
<dbReference type="eggNOG" id="ENOG5034C2Z">
    <property type="taxonomic scope" value="Bacteria"/>
</dbReference>